<organism evidence="5 6">
    <name type="scientific">Thermoproteota archaeon</name>
    <dbReference type="NCBI Taxonomy" id="2056631"/>
    <lineage>
        <taxon>Archaea</taxon>
        <taxon>Thermoproteota</taxon>
    </lineage>
</organism>
<dbReference type="InterPro" id="IPR029066">
    <property type="entry name" value="PLP-binding_barrel"/>
</dbReference>
<dbReference type="PANTHER" id="PTHR43727">
    <property type="entry name" value="DIAMINOPIMELATE DECARBOXYLASE"/>
    <property type="match status" value="1"/>
</dbReference>
<proteinExistence type="predicted"/>
<dbReference type="SUPFAM" id="SSF50621">
    <property type="entry name" value="Alanine racemase C-terminal domain-like"/>
    <property type="match status" value="1"/>
</dbReference>
<feature type="active site" description="Proton donor" evidence="3">
    <location>
        <position position="400"/>
    </location>
</feature>
<accession>A0A497ES50</accession>
<dbReference type="SUPFAM" id="SSF51419">
    <property type="entry name" value="PLP-binding barrel"/>
    <property type="match status" value="1"/>
</dbReference>
<dbReference type="InterPro" id="IPR000183">
    <property type="entry name" value="Orn/DAP/Arg_de-COase"/>
</dbReference>
<dbReference type="PANTHER" id="PTHR43727:SF2">
    <property type="entry name" value="GROUP IV DECARBOXYLASE"/>
    <property type="match status" value="1"/>
</dbReference>
<dbReference type="GO" id="GO:0009089">
    <property type="term" value="P:lysine biosynthetic process via diaminopimelate"/>
    <property type="evidence" value="ECO:0007669"/>
    <property type="project" value="TreeGrafter"/>
</dbReference>
<evidence type="ECO:0000313" key="5">
    <source>
        <dbReference type="EMBL" id="RLE50183.1"/>
    </source>
</evidence>
<feature type="domain" description="Orn/DAP/Arg decarboxylase 2 N-terminal" evidence="4">
    <location>
        <begin position="78"/>
        <end position="331"/>
    </location>
</feature>
<dbReference type="EMBL" id="QMQV01000011">
    <property type="protein sequence ID" value="RLE50183.1"/>
    <property type="molecule type" value="Genomic_DNA"/>
</dbReference>
<name>A0A497ES50_9CREN</name>
<comment type="caution">
    <text evidence="5">The sequence shown here is derived from an EMBL/GenBank/DDBJ whole genome shotgun (WGS) entry which is preliminary data.</text>
</comment>
<feature type="modified residue" description="N6-(pyridoxal phosphate)lysine" evidence="3">
    <location>
        <position position="95"/>
    </location>
</feature>
<evidence type="ECO:0000256" key="2">
    <source>
        <dbReference type="ARBA" id="ARBA00022898"/>
    </source>
</evidence>
<dbReference type="PRINTS" id="PR01179">
    <property type="entry name" value="ODADCRBXLASE"/>
</dbReference>
<dbReference type="Gene3D" id="2.40.37.10">
    <property type="entry name" value="Lyase, Ornithine Decarboxylase, Chain A, domain 1"/>
    <property type="match status" value="1"/>
</dbReference>
<dbReference type="AlphaFoldDB" id="A0A497ES50"/>
<keyword evidence="2 3" id="KW-0663">Pyridoxal phosphate</keyword>
<protein>
    <recommendedName>
        <fullName evidence="4">Orn/DAP/Arg decarboxylase 2 N-terminal domain-containing protein</fullName>
    </recommendedName>
</protein>
<evidence type="ECO:0000256" key="1">
    <source>
        <dbReference type="ARBA" id="ARBA00001933"/>
    </source>
</evidence>
<comment type="cofactor">
    <cofactor evidence="1 3">
        <name>pyridoxal 5'-phosphate</name>
        <dbReference type="ChEBI" id="CHEBI:597326"/>
    </cofactor>
</comment>
<evidence type="ECO:0000313" key="6">
    <source>
        <dbReference type="Proteomes" id="UP000278475"/>
    </source>
</evidence>
<sequence>MALYETSSYALAGEYVHPGPPYAMPLANYNGRLSISSKNGIIEFSELYNYVKELYGYVKGFHLIHEETLKNSYNVLRQSFKEHFKGHVKVLWAVKSLPVKRVLKILAETELDGVDVASPQEAQLASHLEVPMSWSTYTSPLKNEYCLTHVLKLGIIDIVDSLDELALIEKLVRKHNLPKPKIGIRVNPELEVELPHPIFTASPLSKFGVPLNYVDKLATKIKELGFELKLIHLHIGSQIPEPGLYKTALVKLSKALKNLDFNALDIGGGLPFNYMAKSQWLELAEQGYAPKFKSHISYEVDDFAKEISQSVRENFSSVDTLLLEPGRVIVAGAVVTCGEVLGFKQLYTKQGHSIGWVISTVSVSELHHKLVEPDLFHHIILADRLNEEEKATAGVGGDLCFTGDVITPTNVFLRMPMPKPRECMCVVNTGAYSIAGASNFHRTPRFPILSITEKGDILIARKPEPFDPFSPLDL</sequence>
<evidence type="ECO:0000256" key="3">
    <source>
        <dbReference type="PIRSR" id="PIRSR600183-50"/>
    </source>
</evidence>
<dbReference type="InterPro" id="IPR022644">
    <property type="entry name" value="De-COase2_N"/>
</dbReference>
<dbReference type="GO" id="GO:0008836">
    <property type="term" value="F:diaminopimelate decarboxylase activity"/>
    <property type="evidence" value="ECO:0007669"/>
    <property type="project" value="TreeGrafter"/>
</dbReference>
<dbReference type="Proteomes" id="UP000278475">
    <property type="component" value="Unassembled WGS sequence"/>
</dbReference>
<dbReference type="Pfam" id="PF02784">
    <property type="entry name" value="Orn_Arg_deC_N"/>
    <property type="match status" value="1"/>
</dbReference>
<reference evidence="5 6" key="1">
    <citation type="submission" date="2018-06" db="EMBL/GenBank/DDBJ databases">
        <title>Extensive metabolic versatility and redundancy in microbially diverse, dynamic hydrothermal sediments.</title>
        <authorList>
            <person name="Dombrowski N."/>
            <person name="Teske A."/>
            <person name="Baker B.J."/>
        </authorList>
    </citation>
    <scope>NUCLEOTIDE SEQUENCE [LARGE SCALE GENOMIC DNA]</scope>
    <source>
        <strain evidence="5">B66_G16</strain>
    </source>
</reference>
<gene>
    <name evidence="5" type="ORF">DRJ31_02205</name>
</gene>
<dbReference type="Gene3D" id="3.20.20.10">
    <property type="entry name" value="Alanine racemase"/>
    <property type="match status" value="1"/>
</dbReference>
<dbReference type="InterPro" id="IPR009006">
    <property type="entry name" value="Ala_racemase/Decarboxylase_C"/>
</dbReference>
<evidence type="ECO:0000259" key="4">
    <source>
        <dbReference type="Pfam" id="PF02784"/>
    </source>
</evidence>